<keyword evidence="3" id="KW-1185">Reference proteome</keyword>
<gene>
    <name evidence="2" type="ORF">PENSTE_c001G09810</name>
</gene>
<feature type="transmembrane region" description="Helical" evidence="1">
    <location>
        <begin position="7"/>
        <end position="26"/>
    </location>
</feature>
<dbReference type="EMBL" id="MLKD01000001">
    <property type="protein sequence ID" value="OQE32203.1"/>
    <property type="molecule type" value="Genomic_DNA"/>
</dbReference>
<evidence type="ECO:0000256" key="1">
    <source>
        <dbReference type="SAM" id="Phobius"/>
    </source>
</evidence>
<protein>
    <submittedName>
        <fullName evidence="2">Uncharacterized protein</fullName>
    </submittedName>
</protein>
<keyword evidence="1" id="KW-1133">Transmembrane helix</keyword>
<name>A0A1V6U2Y9_9EURO</name>
<proteinExistence type="predicted"/>
<sequence length="28" mass="3313">MDSFRQFCSVYWIMPLTRCFVAAVLLQS</sequence>
<keyword evidence="1" id="KW-0472">Membrane</keyword>
<accession>A0A1V6U2Y9</accession>
<evidence type="ECO:0000313" key="2">
    <source>
        <dbReference type="EMBL" id="OQE32203.1"/>
    </source>
</evidence>
<dbReference type="AlphaFoldDB" id="A0A1V6U2Y9"/>
<dbReference type="Proteomes" id="UP000191285">
    <property type="component" value="Unassembled WGS sequence"/>
</dbReference>
<comment type="caution">
    <text evidence="2">The sequence shown here is derived from an EMBL/GenBank/DDBJ whole genome shotgun (WGS) entry which is preliminary data.</text>
</comment>
<keyword evidence="1" id="KW-0812">Transmembrane</keyword>
<reference evidence="3" key="1">
    <citation type="journal article" date="2017" name="Nat. Microbiol.">
        <title>Global analysis of biosynthetic gene clusters reveals vast potential of secondary metabolite production in Penicillium species.</title>
        <authorList>
            <person name="Nielsen J.C."/>
            <person name="Grijseels S."/>
            <person name="Prigent S."/>
            <person name="Ji B."/>
            <person name="Dainat J."/>
            <person name="Nielsen K.F."/>
            <person name="Frisvad J.C."/>
            <person name="Workman M."/>
            <person name="Nielsen J."/>
        </authorList>
    </citation>
    <scope>NUCLEOTIDE SEQUENCE [LARGE SCALE GENOMIC DNA]</scope>
    <source>
        <strain evidence="3">IBT 24891</strain>
    </source>
</reference>
<organism evidence="2 3">
    <name type="scientific">Penicillium steckii</name>
    <dbReference type="NCBI Taxonomy" id="303698"/>
    <lineage>
        <taxon>Eukaryota</taxon>
        <taxon>Fungi</taxon>
        <taxon>Dikarya</taxon>
        <taxon>Ascomycota</taxon>
        <taxon>Pezizomycotina</taxon>
        <taxon>Eurotiomycetes</taxon>
        <taxon>Eurotiomycetidae</taxon>
        <taxon>Eurotiales</taxon>
        <taxon>Aspergillaceae</taxon>
        <taxon>Penicillium</taxon>
    </lineage>
</organism>
<evidence type="ECO:0000313" key="3">
    <source>
        <dbReference type="Proteomes" id="UP000191285"/>
    </source>
</evidence>